<proteinExistence type="predicted"/>
<dbReference type="EMBL" id="CP151800">
    <property type="protein sequence ID" value="WZW00251.1"/>
    <property type="molecule type" value="Genomic_DNA"/>
</dbReference>
<reference evidence="3 4" key="1">
    <citation type="submission" date="2024-04" db="EMBL/GenBank/DDBJ databases">
        <title>Kosakonia calanthae sp. nov., a halophilic bacterium isolated from leaves of Calanthe tiplacata.</title>
        <authorList>
            <person name="Wu P."/>
        </authorList>
    </citation>
    <scope>NUCLEOTIDE SEQUENCE [LARGE SCALE GENOMIC DNA]</scope>
    <source>
        <strain evidence="3 4">BYX6</strain>
    </source>
</reference>
<name>A0ABZ3BAE5_9ENTR</name>
<gene>
    <name evidence="3" type="ORF">AAEY27_10350</name>
</gene>
<feature type="region of interest" description="Disordered" evidence="1">
    <location>
        <begin position="72"/>
        <end position="96"/>
    </location>
</feature>
<organism evidence="3 4">
    <name type="scientific">Kosakonia calanthes</name>
    <dbReference type="NCBI Taxonomy" id="3139408"/>
    <lineage>
        <taxon>Bacteria</taxon>
        <taxon>Pseudomonadati</taxon>
        <taxon>Pseudomonadota</taxon>
        <taxon>Gammaproteobacteria</taxon>
        <taxon>Enterobacterales</taxon>
        <taxon>Enterobacteriaceae</taxon>
        <taxon>Kosakonia</taxon>
    </lineage>
</organism>
<evidence type="ECO:0000313" key="3">
    <source>
        <dbReference type="EMBL" id="WZW00251.1"/>
    </source>
</evidence>
<feature type="compositionally biased region" description="Basic and acidic residues" evidence="1">
    <location>
        <begin position="72"/>
        <end position="88"/>
    </location>
</feature>
<evidence type="ECO:0000256" key="1">
    <source>
        <dbReference type="SAM" id="MobiDB-lite"/>
    </source>
</evidence>
<evidence type="ECO:0008006" key="5">
    <source>
        <dbReference type="Google" id="ProtNLM"/>
    </source>
</evidence>
<dbReference type="RefSeq" id="WP_342325172.1">
    <property type="nucleotide sequence ID" value="NZ_CP151800.1"/>
</dbReference>
<feature type="signal peptide" evidence="2">
    <location>
        <begin position="1"/>
        <end position="22"/>
    </location>
</feature>
<feature type="chain" id="PRO_5047314862" description="DNA repair protein" evidence="2">
    <location>
        <begin position="23"/>
        <end position="210"/>
    </location>
</feature>
<evidence type="ECO:0000256" key="2">
    <source>
        <dbReference type="SAM" id="SignalP"/>
    </source>
</evidence>
<accession>A0ABZ3BAE5</accession>
<sequence length="210" mass="23090">MKHGLSLASVIALLLVSTFGQADTMEERLRAQLRSTAQQLQQVQSQQAQMTAAKAAADAERDALKRELAALSAREKTQRSRAEKRESEQQALYAQAEAQVNDSRQQAAKLAAALQTLQQQANTLQSDGVTLKESLKERETQLAQCTVKNAQMYRAGRELLSAYEAFGKGDLLAIRQPFAGKARVEFDEHAQALGDRLYQSQVQAATVSNK</sequence>
<keyword evidence="4" id="KW-1185">Reference proteome</keyword>
<keyword evidence="2" id="KW-0732">Signal</keyword>
<dbReference type="Proteomes" id="UP001466893">
    <property type="component" value="Chromosome"/>
</dbReference>
<evidence type="ECO:0000313" key="4">
    <source>
        <dbReference type="Proteomes" id="UP001466893"/>
    </source>
</evidence>
<protein>
    <recommendedName>
        <fullName evidence="5">DNA repair protein</fullName>
    </recommendedName>
</protein>